<reference evidence="2" key="1">
    <citation type="journal article" date="2014" name="Int. J. Syst. Evol. Microbiol.">
        <title>Complete genome sequence of Corynebacterium casei LMG S-19264T (=DSM 44701T), isolated from a smear-ripened cheese.</title>
        <authorList>
            <consortium name="US DOE Joint Genome Institute (JGI-PGF)"/>
            <person name="Walter F."/>
            <person name="Albersmeier A."/>
            <person name="Kalinowski J."/>
            <person name="Ruckert C."/>
        </authorList>
    </citation>
    <scope>NUCLEOTIDE SEQUENCE</scope>
    <source>
        <strain evidence="2">KCTC 23430</strain>
    </source>
</reference>
<dbReference type="Gene3D" id="3.40.50.150">
    <property type="entry name" value="Vaccinia Virus protein VP39"/>
    <property type="match status" value="1"/>
</dbReference>
<comment type="caution">
    <text evidence="2">The sequence shown here is derived from an EMBL/GenBank/DDBJ whole genome shotgun (WGS) entry which is preliminary data.</text>
</comment>
<dbReference type="InterPro" id="IPR029063">
    <property type="entry name" value="SAM-dependent_MTases_sf"/>
</dbReference>
<gene>
    <name evidence="2" type="ORF">GCM10007053_06420</name>
</gene>
<organism evidence="2 3">
    <name type="scientific">Parahalioglobus pacificus</name>
    <dbReference type="NCBI Taxonomy" id="930806"/>
    <lineage>
        <taxon>Bacteria</taxon>
        <taxon>Pseudomonadati</taxon>
        <taxon>Pseudomonadota</taxon>
        <taxon>Gammaproteobacteria</taxon>
        <taxon>Cellvibrionales</taxon>
        <taxon>Halieaceae</taxon>
        <taxon>Parahalioglobus</taxon>
    </lineage>
</organism>
<keyword evidence="3" id="KW-1185">Reference proteome</keyword>
<evidence type="ECO:0000313" key="2">
    <source>
        <dbReference type="EMBL" id="GHD27744.1"/>
    </source>
</evidence>
<protein>
    <recommendedName>
        <fullName evidence="1">Methyltransferase type 11 domain-containing protein</fullName>
    </recommendedName>
</protein>
<sequence>MAVDASTTMLAEAQHKCEGVQWRCMSAEHLSLDDQSFDAAICTLVIHHFSRLVAAFAEVARVLKPKARFVLFTAFPEQMERYWLCHYFPEMMRLACEQMPGRDAVTTALSDAGFTQCEIQPFEVTPALQDFFLHSGKQRPEVYLSEAVRLGISSFRNGLCSAAEKRDGVARLAADIESGAVESVMREYQHSGGAYAFVAAHAS</sequence>
<dbReference type="GO" id="GO:0008757">
    <property type="term" value="F:S-adenosylmethionine-dependent methyltransferase activity"/>
    <property type="evidence" value="ECO:0007669"/>
    <property type="project" value="InterPro"/>
</dbReference>
<dbReference type="SUPFAM" id="SSF53335">
    <property type="entry name" value="S-adenosyl-L-methionine-dependent methyltransferases"/>
    <property type="match status" value="1"/>
</dbReference>
<dbReference type="InterPro" id="IPR013216">
    <property type="entry name" value="Methyltransf_11"/>
</dbReference>
<dbReference type="Pfam" id="PF08241">
    <property type="entry name" value="Methyltransf_11"/>
    <property type="match status" value="1"/>
</dbReference>
<proteinExistence type="predicted"/>
<reference evidence="2" key="2">
    <citation type="submission" date="2020-09" db="EMBL/GenBank/DDBJ databases">
        <authorList>
            <person name="Sun Q."/>
            <person name="Kim S."/>
        </authorList>
    </citation>
    <scope>NUCLEOTIDE SEQUENCE</scope>
    <source>
        <strain evidence="2">KCTC 23430</strain>
    </source>
</reference>
<evidence type="ECO:0000259" key="1">
    <source>
        <dbReference type="Pfam" id="PF08241"/>
    </source>
</evidence>
<dbReference type="PANTHER" id="PTHR43591">
    <property type="entry name" value="METHYLTRANSFERASE"/>
    <property type="match status" value="1"/>
</dbReference>
<dbReference type="Proteomes" id="UP000644693">
    <property type="component" value="Unassembled WGS sequence"/>
</dbReference>
<dbReference type="PANTHER" id="PTHR43591:SF24">
    <property type="entry name" value="2-METHOXY-6-POLYPRENYL-1,4-BENZOQUINOL METHYLASE, MITOCHONDRIAL"/>
    <property type="match status" value="1"/>
</dbReference>
<accession>A0A918XF19</accession>
<dbReference type="AlphaFoldDB" id="A0A918XF19"/>
<feature type="domain" description="Methyltransferase type 11" evidence="1">
    <location>
        <begin position="2"/>
        <end position="70"/>
    </location>
</feature>
<dbReference type="EMBL" id="BMYM01000001">
    <property type="protein sequence ID" value="GHD27744.1"/>
    <property type="molecule type" value="Genomic_DNA"/>
</dbReference>
<evidence type="ECO:0000313" key="3">
    <source>
        <dbReference type="Proteomes" id="UP000644693"/>
    </source>
</evidence>
<name>A0A918XF19_9GAMM</name>
<dbReference type="CDD" id="cd02440">
    <property type="entry name" value="AdoMet_MTases"/>
    <property type="match status" value="1"/>
</dbReference>